<feature type="compositionally biased region" description="Low complexity" evidence="1">
    <location>
        <begin position="173"/>
        <end position="182"/>
    </location>
</feature>
<comment type="caution">
    <text evidence="2">The sequence shown here is derived from an EMBL/GenBank/DDBJ whole genome shotgun (WGS) entry which is preliminary data.</text>
</comment>
<reference evidence="2 3" key="1">
    <citation type="submission" date="2019-03" db="EMBL/GenBank/DDBJ databases">
        <title>Single cell metagenomics reveals metabolic interactions within the superorganism composed of flagellate Streblomastix strix and complex community of Bacteroidetes bacteria on its surface.</title>
        <authorList>
            <person name="Treitli S.C."/>
            <person name="Kolisko M."/>
            <person name="Husnik F."/>
            <person name="Keeling P."/>
            <person name="Hampl V."/>
        </authorList>
    </citation>
    <scope>NUCLEOTIDE SEQUENCE [LARGE SCALE GENOMIC DNA]</scope>
    <source>
        <strain evidence="2">ST1C</strain>
    </source>
</reference>
<dbReference type="Proteomes" id="UP000324800">
    <property type="component" value="Unassembled WGS sequence"/>
</dbReference>
<evidence type="ECO:0000256" key="1">
    <source>
        <dbReference type="SAM" id="MobiDB-lite"/>
    </source>
</evidence>
<feature type="region of interest" description="Disordered" evidence="1">
    <location>
        <begin position="1"/>
        <end position="37"/>
    </location>
</feature>
<feature type="region of interest" description="Disordered" evidence="1">
    <location>
        <begin position="145"/>
        <end position="210"/>
    </location>
</feature>
<dbReference type="EMBL" id="SNRW01011790">
    <property type="protein sequence ID" value="KAA6374682.1"/>
    <property type="molecule type" value="Genomic_DNA"/>
</dbReference>
<name>A0A5J4UX81_9EUKA</name>
<sequence>TGYDGNGSWNLEQNMSEENKEQQGNQSNNLRPTKFHQNLKKFANSIHSDQKRQQYSSFRYQEMESINITNKGNQTGTLNNRKTRNLDPDYSPPRSQKRNRRRTKQTIKSRTLQIKEEDFSTEMSSDELESSNRLIFTTLHQSTAKIHVNNMRTRRNSNRRSQSNMEEGTTMDSSSYPSPSSSSEEDQRRADRSNDNSPTMARPDIAHSTDKRECQISYAWLEQRNSGTRNIVYQEEFENPSGQDMLFLDGLKASNGRKFTKMILIILNLSKEQQI</sequence>
<feature type="region of interest" description="Disordered" evidence="1">
    <location>
        <begin position="66"/>
        <end position="127"/>
    </location>
</feature>
<feature type="compositionally biased region" description="Polar residues" evidence="1">
    <location>
        <begin position="66"/>
        <end position="80"/>
    </location>
</feature>
<protein>
    <submittedName>
        <fullName evidence="2">Uncharacterized protein</fullName>
    </submittedName>
</protein>
<feature type="compositionally biased region" description="Polar residues" evidence="1">
    <location>
        <begin position="7"/>
        <end position="31"/>
    </location>
</feature>
<organism evidence="2 3">
    <name type="scientific">Streblomastix strix</name>
    <dbReference type="NCBI Taxonomy" id="222440"/>
    <lineage>
        <taxon>Eukaryota</taxon>
        <taxon>Metamonada</taxon>
        <taxon>Preaxostyla</taxon>
        <taxon>Oxymonadida</taxon>
        <taxon>Streblomastigidae</taxon>
        <taxon>Streblomastix</taxon>
    </lineage>
</organism>
<evidence type="ECO:0000313" key="3">
    <source>
        <dbReference type="Proteomes" id="UP000324800"/>
    </source>
</evidence>
<feature type="non-terminal residue" evidence="2">
    <location>
        <position position="1"/>
    </location>
</feature>
<dbReference type="AlphaFoldDB" id="A0A5J4UX81"/>
<evidence type="ECO:0000313" key="2">
    <source>
        <dbReference type="EMBL" id="KAA6374682.1"/>
    </source>
</evidence>
<accession>A0A5J4UX81</accession>
<feature type="compositionally biased region" description="Basic and acidic residues" evidence="1">
    <location>
        <begin position="185"/>
        <end position="194"/>
    </location>
</feature>
<proteinExistence type="predicted"/>
<feature type="compositionally biased region" description="Basic residues" evidence="1">
    <location>
        <begin position="95"/>
        <end position="107"/>
    </location>
</feature>
<gene>
    <name evidence="2" type="ORF">EZS28_029789</name>
</gene>